<sequence length="499" mass="55742">MTSLKCISVMTTCSVFGALLAIIFQALWTLNQLNTVTLILTGLLALENVHRGGINEGYEKPKVAVGYGGCADLVVNATQLLSYPEDGVSFEKDELLSEITDEKKLIDNFAHYFENGAASERFISDDKLFKRLLTKAKTKLKDSIRWTLGGNAPMMGVRFLKEGADVLLATRMSEKLRKHLPTEIQLVGDVIDEDDIHMILEYKTGETWGPFTAPRANRFIVHNDHRNPFLQAVEWLEDALKNFQPRLLVVSGIQMMDTFKFEPGVREARIEKVKEQMIAQPRNTLIHFEMASYVEKDLLSLIEKNILPYTDSIGMNEQEVANLNRKLSKDTVASATDSNPRVAHTLDLMREVFVNLRSSYASNSKNKRPLTRMHVHTLAYQVILIVKGSQWNNTKNAAAKAALTAHRHVCANEVINPESAMLILDSSFATTVNELIVGKPQRIKIEQKDPVSCWSESVKVQSQIIEYEICVAPVLVCRDAKQTAGAGDNISASGLVVQI</sequence>
<dbReference type="SUPFAM" id="SSF53613">
    <property type="entry name" value="Ribokinase-like"/>
    <property type="match status" value="1"/>
</dbReference>
<dbReference type="Proteomes" id="UP000594454">
    <property type="component" value="Chromosome 2"/>
</dbReference>
<dbReference type="GO" id="GO:0006096">
    <property type="term" value="P:glycolytic process"/>
    <property type="evidence" value="ECO:0007669"/>
    <property type="project" value="UniProtKB-KW"/>
</dbReference>
<proteinExistence type="predicted"/>
<evidence type="ECO:0000313" key="8">
    <source>
        <dbReference type="EMBL" id="CAD7081098.1"/>
    </source>
</evidence>
<evidence type="ECO:0000256" key="2">
    <source>
        <dbReference type="ARBA" id="ARBA00022679"/>
    </source>
</evidence>
<dbReference type="PANTHER" id="PTHR21208:SF1">
    <property type="entry name" value="ADP-DEPENDENT GLUCOKINASE"/>
    <property type="match status" value="1"/>
</dbReference>
<evidence type="ECO:0000256" key="4">
    <source>
        <dbReference type="ARBA" id="ARBA00022777"/>
    </source>
</evidence>
<dbReference type="InParanoid" id="A0A7R8UI91"/>
<gene>
    <name evidence="8" type="ORF">HERILL_LOCUS4222</name>
</gene>
<keyword evidence="4" id="KW-0418">Kinase</keyword>
<dbReference type="OrthoDB" id="5847021at2759"/>
<dbReference type="EMBL" id="LR899010">
    <property type="protein sequence ID" value="CAD7081098.1"/>
    <property type="molecule type" value="Genomic_DNA"/>
</dbReference>
<keyword evidence="5" id="KW-0460">Magnesium</keyword>
<keyword evidence="2" id="KW-0808">Transferase</keyword>
<dbReference type="InterPro" id="IPR007666">
    <property type="entry name" value="ADP_PFK/GK"/>
</dbReference>
<dbReference type="AlphaFoldDB" id="A0A7R8UI91"/>
<keyword evidence="7" id="KW-0472">Membrane</keyword>
<dbReference type="GO" id="GO:0046872">
    <property type="term" value="F:metal ion binding"/>
    <property type="evidence" value="ECO:0007669"/>
    <property type="project" value="UniProtKB-KW"/>
</dbReference>
<evidence type="ECO:0000256" key="6">
    <source>
        <dbReference type="ARBA" id="ARBA00023152"/>
    </source>
</evidence>
<feature type="transmembrane region" description="Helical" evidence="7">
    <location>
        <begin position="7"/>
        <end position="28"/>
    </location>
</feature>
<dbReference type="PANTHER" id="PTHR21208">
    <property type="entry name" value="ADP-DEPENDENT GLUCOKINASE"/>
    <property type="match status" value="1"/>
</dbReference>
<keyword evidence="7" id="KW-0812">Transmembrane</keyword>
<keyword evidence="6" id="KW-0324">Glycolysis</keyword>
<dbReference type="PROSITE" id="PS51255">
    <property type="entry name" value="ADPK"/>
    <property type="match status" value="1"/>
</dbReference>
<evidence type="ECO:0008006" key="10">
    <source>
        <dbReference type="Google" id="ProtNLM"/>
    </source>
</evidence>
<keyword evidence="9" id="KW-1185">Reference proteome</keyword>
<evidence type="ECO:0000256" key="1">
    <source>
        <dbReference type="ARBA" id="ARBA00022490"/>
    </source>
</evidence>
<evidence type="ECO:0000256" key="3">
    <source>
        <dbReference type="ARBA" id="ARBA00022723"/>
    </source>
</evidence>
<keyword evidence="1" id="KW-0963">Cytoplasm</keyword>
<protein>
    <recommendedName>
        <fullName evidence="10">ADP-dependent glucokinase</fullName>
    </recommendedName>
</protein>
<dbReference type="InterPro" id="IPR029056">
    <property type="entry name" value="Ribokinase-like"/>
</dbReference>
<evidence type="ECO:0000313" key="9">
    <source>
        <dbReference type="Proteomes" id="UP000594454"/>
    </source>
</evidence>
<dbReference type="OMA" id="YQICVAP"/>
<evidence type="ECO:0000256" key="5">
    <source>
        <dbReference type="ARBA" id="ARBA00022842"/>
    </source>
</evidence>
<evidence type="ECO:0000256" key="7">
    <source>
        <dbReference type="SAM" id="Phobius"/>
    </source>
</evidence>
<keyword evidence="3" id="KW-0479">Metal-binding</keyword>
<dbReference type="Gene3D" id="3.40.1190.20">
    <property type="match status" value="1"/>
</dbReference>
<accession>A0A7R8UI91</accession>
<name>A0A7R8UI91_HERIL</name>
<reference evidence="8 9" key="1">
    <citation type="submission" date="2020-11" db="EMBL/GenBank/DDBJ databases">
        <authorList>
            <person name="Wallbank WR R."/>
            <person name="Pardo Diaz C."/>
            <person name="Kozak K."/>
            <person name="Martin S."/>
            <person name="Jiggins C."/>
            <person name="Moest M."/>
            <person name="Warren A I."/>
            <person name="Generalovic N T."/>
            <person name="Byers J.R.P. K."/>
            <person name="Montejo-Kovacevich G."/>
            <person name="Yen C E."/>
        </authorList>
    </citation>
    <scope>NUCLEOTIDE SEQUENCE [LARGE SCALE GENOMIC DNA]</scope>
</reference>
<dbReference type="GO" id="GO:0043843">
    <property type="term" value="F:ADP-specific glucokinase activity"/>
    <property type="evidence" value="ECO:0007669"/>
    <property type="project" value="TreeGrafter"/>
</dbReference>
<organism evidence="8 9">
    <name type="scientific">Hermetia illucens</name>
    <name type="common">Black soldier fly</name>
    <dbReference type="NCBI Taxonomy" id="343691"/>
    <lineage>
        <taxon>Eukaryota</taxon>
        <taxon>Metazoa</taxon>
        <taxon>Ecdysozoa</taxon>
        <taxon>Arthropoda</taxon>
        <taxon>Hexapoda</taxon>
        <taxon>Insecta</taxon>
        <taxon>Pterygota</taxon>
        <taxon>Neoptera</taxon>
        <taxon>Endopterygota</taxon>
        <taxon>Diptera</taxon>
        <taxon>Brachycera</taxon>
        <taxon>Stratiomyomorpha</taxon>
        <taxon>Stratiomyidae</taxon>
        <taxon>Hermetiinae</taxon>
        <taxon>Hermetia</taxon>
    </lineage>
</organism>
<dbReference type="GO" id="GO:0006006">
    <property type="term" value="P:glucose metabolic process"/>
    <property type="evidence" value="ECO:0007669"/>
    <property type="project" value="TreeGrafter"/>
</dbReference>
<dbReference type="GO" id="GO:0005783">
    <property type="term" value="C:endoplasmic reticulum"/>
    <property type="evidence" value="ECO:0007669"/>
    <property type="project" value="TreeGrafter"/>
</dbReference>
<dbReference type="FunCoup" id="A0A7R8UI91">
    <property type="interactions" value="1391"/>
</dbReference>
<dbReference type="Pfam" id="PF04587">
    <property type="entry name" value="ADP_PFK_GK"/>
    <property type="match status" value="1"/>
</dbReference>
<keyword evidence="7" id="KW-1133">Transmembrane helix</keyword>